<sequence length="74" mass="8565">MAPGQFNINPHEKGLNGVRWQWAELPALTTVLNTCSVNSRQLYYMARFNDNKLSDRRQADLAYYKFTGTRVNLV</sequence>
<evidence type="ECO:0000313" key="1">
    <source>
        <dbReference type="EMBL" id="TGO72480.1"/>
    </source>
</evidence>
<dbReference type="EMBL" id="PQXM01000449">
    <property type="protein sequence ID" value="TGO72480.1"/>
    <property type="molecule type" value="Genomic_DNA"/>
</dbReference>
<comment type="caution">
    <text evidence="1">The sequence shown here is derived from an EMBL/GenBank/DDBJ whole genome shotgun (WGS) entry which is preliminary data.</text>
</comment>
<gene>
    <name evidence="1" type="ORF">BELL_0451g00100</name>
</gene>
<protein>
    <submittedName>
        <fullName evidence="1">Uncharacterized protein</fullName>
    </submittedName>
</protein>
<proteinExistence type="predicted"/>
<reference evidence="1 2" key="1">
    <citation type="submission" date="2017-12" db="EMBL/GenBank/DDBJ databases">
        <title>Comparative genomics of Botrytis spp.</title>
        <authorList>
            <person name="Valero-Jimenez C.A."/>
            <person name="Tapia P."/>
            <person name="Veloso J."/>
            <person name="Silva-Moreno E."/>
            <person name="Staats M."/>
            <person name="Valdes J.H."/>
            <person name="Van Kan J.A.L."/>
        </authorList>
    </citation>
    <scope>NUCLEOTIDE SEQUENCE [LARGE SCALE GENOMIC DNA]</scope>
    <source>
        <strain evidence="1 2">Be9601</strain>
    </source>
</reference>
<dbReference type="AlphaFoldDB" id="A0A4Z1JLU9"/>
<evidence type="ECO:0000313" key="2">
    <source>
        <dbReference type="Proteomes" id="UP000297229"/>
    </source>
</evidence>
<keyword evidence="2" id="KW-1185">Reference proteome</keyword>
<organism evidence="1 2">
    <name type="scientific">Botrytis elliptica</name>
    <dbReference type="NCBI Taxonomy" id="278938"/>
    <lineage>
        <taxon>Eukaryota</taxon>
        <taxon>Fungi</taxon>
        <taxon>Dikarya</taxon>
        <taxon>Ascomycota</taxon>
        <taxon>Pezizomycotina</taxon>
        <taxon>Leotiomycetes</taxon>
        <taxon>Helotiales</taxon>
        <taxon>Sclerotiniaceae</taxon>
        <taxon>Botrytis</taxon>
    </lineage>
</organism>
<accession>A0A4Z1JLU9</accession>
<dbReference type="Proteomes" id="UP000297229">
    <property type="component" value="Unassembled WGS sequence"/>
</dbReference>
<name>A0A4Z1JLU9_9HELO</name>